<keyword evidence="4" id="KW-0853">WD repeat</keyword>
<dbReference type="GeneTree" id="ENSGT00950000183183"/>
<dbReference type="Proteomes" id="UP000472272">
    <property type="component" value="Chromosome 14"/>
</dbReference>
<reference evidence="8" key="3">
    <citation type="submission" date="2025-09" db="UniProtKB">
        <authorList>
            <consortium name="Ensembl"/>
        </authorList>
    </citation>
    <scope>IDENTIFICATION</scope>
</reference>
<evidence type="ECO:0000256" key="7">
    <source>
        <dbReference type="ARBA" id="ARBA00023242"/>
    </source>
</evidence>
<comment type="subcellular location">
    <subcellularLocation>
        <location evidence="2">Cytoplasm</location>
    </subcellularLocation>
    <subcellularLocation>
        <location evidence="1">Nucleus</location>
    </subcellularLocation>
</comment>
<reference evidence="8" key="2">
    <citation type="submission" date="2025-08" db="UniProtKB">
        <authorList>
            <consortium name="Ensembl"/>
        </authorList>
    </citation>
    <scope>IDENTIFICATION</scope>
</reference>
<reference evidence="8 9" key="1">
    <citation type="journal article" date="2019" name="Proc. Natl. Acad. Sci. U.S.A.">
        <title>Regulatory changes in pterin and carotenoid genes underlie balanced color polymorphisms in the wall lizard.</title>
        <authorList>
            <person name="Andrade P."/>
            <person name="Pinho C."/>
            <person name="Perez I de Lanuza G."/>
            <person name="Afonso S."/>
            <person name="Brejcha J."/>
            <person name="Rubin C.J."/>
            <person name="Wallerman O."/>
            <person name="Pereira P."/>
            <person name="Sabatino S.J."/>
            <person name="Bellati A."/>
            <person name="Pellitteri-Rosa D."/>
            <person name="Bosakova Z."/>
            <person name="Bunikis I."/>
            <person name="Carretero M.A."/>
            <person name="Feiner N."/>
            <person name="Marsik P."/>
            <person name="Pauperio F."/>
            <person name="Salvi D."/>
            <person name="Soler L."/>
            <person name="While G.M."/>
            <person name="Uller T."/>
            <person name="Font E."/>
            <person name="Andersson L."/>
            <person name="Carneiro M."/>
        </authorList>
    </citation>
    <scope>NUCLEOTIDE SEQUENCE</scope>
</reference>
<evidence type="ECO:0000256" key="4">
    <source>
        <dbReference type="ARBA" id="ARBA00022574"/>
    </source>
</evidence>
<accession>A0A670KDF0</accession>
<dbReference type="GO" id="GO:0034314">
    <property type="term" value="P:Arp2/3 complex-mediated actin nucleation"/>
    <property type="evidence" value="ECO:0007669"/>
    <property type="project" value="InterPro"/>
</dbReference>
<evidence type="ECO:0000313" key="9">
    <source>
        <dbReference type="Proteomes" id="UP000472272"/>
    </source>
</evidence>
<dbReference type="GO" id="GO:0005737">
    <property type="term" value="C:cytoplasm"/>
    <property type="evidence" value="ECO:0007669"/>
    <property type="project" value="UniProtKB-SubCell"/>
</dbReference>
<dbReference type="PANTHER" id="PTHR10709:SF11">
    <property type="entry name" value="ACTIN-RELATED PROTEIN 2_3 COMPLEX SUBUNIT 1A"/>
    <property type="match status" value="1"/>
</dbReference>
<organism evidence="8 9">
    <name type="scientific">Podarcis muralis</name>
    <name type="common">Wall lizard</name>
    <name type="synonym">Lacerta muralis</name>
    <dbReference type="NCBI Taxonomy" id="64176"/>
    <lineage>
        <taxon>Eukaryota</taxon>
        <taxon>Metazoa</taxon>
        <taxon>Chordata</taxon>
        <taxon>Craniata</taxon>
        <taxon>Vertebrata</taxon>
        <taxon>Euteleostomi</taxon>
        <taxon>Lepidosauria</taxon>
        <taxon>Squamata</taxon>
        <taxon>Bifurcata</taxon>
        <taxon>Unidentata</taxon>
        <taxon>Episquamata</taxon>
        <taxon>Laterata</taxon>
        <taxon>Lacertibaenia</taxon>
        <taxon>Lacertidae</taxon>
        <taxon>Podarcis</taxon>
    </lineage>
</organism>
<keyword evidence="7" id="KW-0539">Nucleus</keyword>
<dbReference type="PANTHER" id="PTHR10709">
    <property type="entry name" value="ACTIN-RELATED PROTEIN 2/3 COMPLEX SUBUNIT 1"/>
    <property type="match status" value="1"/>
</dbReference>
<evidence type="ECO:0000256" key="6">
    <source>
        <dbReference type="ARBA" id="ARBA00023212"/>
    </source>
</evidence>
<evidence type="ECO:0000313" key="8">
    <source>
        <dbReference type="Ensembl" id="ENSPMRP00000035448.1"/>
    </source>
</evidence>
<dbReference type="GO" id="GO:0005634">
    <property type="term" value="C:nucleus"/>
    <property type="evidence" value="ECO:0007669"/>
    <property type="project" value="UniProtKB-SubCell"/>
</dbReference>
<evidence type="ECO:0008006" key="10">
    <source>
        <dbReference type="Google" id="ProtNLM"/>
    </source>
</evidence>
<evidence type="ECO:0000256" key="5">
    <source>
        <dbReference type="ARBA" id="ARBA00022737"/>
    </source>
</evidence>
<evidence type="ECO:0000256" key="3">
    <source>
        <dbReference type="ARBA" id="ARBA00022490"/>
    </source>
</evidence>
<dbReference type="InterPro" id="IPR015943">
    <property type="entry name" value="WD40/YVTN_repeat-like_dom_sf"/>
</dbReference>
<dbReference type="SUPFAM" id="SSF50978">
    <property type="entry name" value="WD40 repeat-like"/>
    <property type="match status" value="1"/>
</dbReference>
<dbReference type="GO" id="GO:0051015">
    <property type="term" value="F:actin filament binding"/>
    <property type="evidence" value="ECO:0007669"/>
    <property type="project" value="TreeGrafter"/>
</dbReference>
<keyword evidence="6" id="KW-0206">Cytoskeleton</keyword>
<sequence>MRAAALRSDSGWEGDGHDCCPMLFNCDDRGTLTFVSKLDIPKQSIQRNISAMERFRNMDKRATTEDRNTTLETLHQNSITQVSIYEVDKRDCRKFCTTGIDGAMTIWDFKVCFDNTAHTKLCFVCPPSPLCLAFCNNPAVARTGGEALDPKKSI</sequence>
<keyword evidence="3" id="KW-0963">Cytoplasm</keyword>
<dbReference type="InterPro" id="IPR036322">
    <property type="entry name" value="WD40_repeat_dom_sf"/>
</dbReference>
<keyword evidence="9" id="KW-1185">Reference proteome</keyword>
<evidence type="ECO:0000256" key="1">
    <source>
        <dbReference type="ARBA" id="ARBA00004123"/>
    </source>
</evidence>
<evidence type="ECO:0000256" key="2">
    <source>
        <dbReference type="ARBA" id="ARBA00004496"/>
    </source>
</evidence>
<dbReference type="InterPro" id="IPR017383">
    <property type="entry name" value="ARPC1"/>
</dbReference>
<keyword evidence="5" id="KW-0677">Repeat</keyword>
<dbReference type="Gene3D" id="2.130.10.10">
    <property type="entry name" value="YVTN repeat-like/Quinoprotein amine dehydrogenase"/>
    <property type="match status" value="1"/>
</dbReference>
<dbReference type="GO" id="GO:0005885">
    <property type="term" value="C:Arp2/3 protein complex"/>
    <property type="evidence" value="ECO:0007669"/>
    <property type="project" value="InterPro"/>
</dbReference>
<proteinExistence type="predicted"/>
<dbReference type="Ensembl" id="ENSPMRT00000037580.1">
    <property type="protein sequence ID" value="ENSPMRP00000035448.1"/>
    <property type="gene ID" value="ENSPMRG00000022932.1"/>
</dbReference>
<protein>
    <recommendedName>
        <fullName evidence="10">Actin related protein 2/3 complex subunit 1A</fullName>
    </recommendedName>
</protein>
<name>A0A670KDF0_PODMU</name>
<dbReference type="OMA" id="FCITGID"/>
<dbReference type="AlphaFoldDB" id="A0A670KDF0"/>